<comment type="catalytic activity">
    <reaction evidence="1 10">
        <text>(2R,3S)-3-isopropylmalate = (2S)-2-isopropylmalate</text>
        <dbReference type="Rhea" id="RHEA:32287"/>
        <dbReference type="ChEBI" id="CHEBI:1178"/>
        <dbReference type="ChEBI" id="CHEBI:35121"/>
        <dbReference type="EC" id="4.2.1.33"/>
    </reaction>
</comment>
<comment type="pathway">
    <text evidence="3 10">Amino-acid biosynthesis; L-leucine biosynthesis; L-leucine from 3-methyl-2-oxobutanoate: step 2/4.</text>
</comment>
<dbReference type="NCBIfam" id="NF002458">
    <property type="entry name" value="PRK01641.1"/>
    <property type="match status" value="1"/>
</dbReference>
<feature type="domain" description="Aconitase A/isopropylmalate dehydratase small subunit swivel" evidence="11">
    <location>
        <begin position="1"/>
        <end position="121"/>
    </location>
</feature>
<evidence type="ECO:0000256" key="7">
    <source>
        <dbReference type="ARBA" id="ARBA00022605"/>
    </source>
</evidence>
<sequence>MEKFIKLTDTAVPLDAENVDTDQIIPARFLKATDKEGFGDNLFRDWRFDKNGEPNKDFVLNQDKYSGSILVAGNNFGCGSSREHAAWAIKSYGFKAVVSSYFADIFKGNALNNGLLPVQVSPDFLHKLFAAVEKDAQEKIIIDLEEQKIGIQSSGESENFDIDPYKKTCLINGYDDIDFLTSKLEAIKKFEQIRNGNQAVPQETLQT</sequence>
<comment type="subunit">
    <text evidence="5 10">Heterodimer of LeuC and LeuD.</text>
</comment>
<dbReference type="EC" id="4.2.1.33" evidence="10"/>
<dbReference type="GO" id="GO:0009316">
    <property type="term" value="C:3-isopropylmalate dehydratase complex"/>
    <property type="evidence" value="ECO:0007669"/>
    <property type="project" value="InterPro"/>
</dbReference>
<evidence type="ECO:0000256" key="6">
    <source>
        <dbReference type="ARBA" id="ARBA00022430"/>
    </source>
</evidence>
<dbReference type="FunFam" id="3.20.19.10:FF:000003">
    <property type="entry name" value="3-isopropylmalate dehydratase small subunit"/>
    <property type="match status" value="1"/>
</dbReference>
<evidence type="ECO:0000256" key="4">
    <source>
        <dbReference type="ARBA" id="ARBA00009845"/>
    </source>
</evidence>
<proteinExistence type="inferred from homology"/>
<dbReference type="InterPro" id="IPR050075">
    <property type="entry name" value="LeuD"/>
</dbReference>
<dbReference type="NCBIfam" id="TIGR00171">
    <property type="entry name" value="leuD"/>
    <property type="match status" value="1"/>
</dbReference>
<dbReference type="HAMAP" id="MF_01031">
    <property type="entry name" value="LeuD_type1"/>
    <property type="match status" value="1"/>
</dbReference>
<reference evidence="12" key="1">
    <citation type="submission" date="2021-10" db="EMBL/GenBank/DDBJ databases">
        <title>Gramella sp. ASW11-100T, isolated from marine sediment.</title>
        <authorList>
            <person name="Xia C."/>
        </authorList>
    </citation>
    <scope>NUCLEOTIDE SEQUENCE</scope>
    <source>
        <strain evidence="12">ASW11-100</strain>
    </source>
</reference>
<dbReference type="CDD" id="cd01577">
    <property type="entry name" value="IPMI_Swivel"/>
    <property type="match status" value="1"/>
</dbReference>
<keyword evidence="6 10" id="KW-0432">Leucine biosynthesis</keyword>
<dbReference type="GO" id="GO:0009098">
    <property type="term" value="P:L-leucine biosynthetic process"/>
    <property type="evidence" value="ECO:0007669"/>
    <property type="project" value="UniProtKB-UniRule"/>
</dbReference>
<dbReference type="AlphaFoldDB" id="A0A9X1LHV3"/>
<evidence type="ECO:0000256" key="8">
    <source>
        <dbReference type="ARBA" id="ARBA00023239"/>
    </source>
</evidence>
<evidence type="ECO:0000313" key="12">
    <source>
        <dbReference type="EMBL" id="MCB7480687.1"/>
    </source>
</evidence>
<dbReference type="Proteomes" id="UP001139414">
    <property type="component" value="Unassembled WGS sequence"/>
</dbReference>
<dbReference type="RefSeq" id="WP_229338936.1">
    <property type="nucleotide sequence ID" value="NZ_JAJBZG010000002.1"/>
</dbReference>
<dbReference type="GO" id="GO:0003861">
    <property type="term" value="F:3-isopropylmalate dehydratase activity"/>
    <property type="evidence" value="ECO:0007669"/>
    <property type="project" value="UniProtKB-UniRule"/>
</dbReference>
<dbReference type="SUPFAM" id="SSF52016">
    <property type="entry name" value="LeuD/IlvD-like"/>
    <property type="match status" value="1"/>
</dbReference>
<keyword evidence="7 10" id="KW-0028">Amino-acid biosynthesis</keyword>
<dbReference type="Gene3D" id="3.20.19.10">
    <property type="entry name" value="Aconitase, domain 4"/>
    <property type="match status" value="1"/>
</dbReference>
<dbReference type="PANTHER" id="PTHR43345:SF5">
    <property type="entry name" value="3-ISOPROPYLMALATE DEHYDRATASE SMALL SUBUNIT"/>
    <property type="match status" value="1"/>
</dbReference>
<keyword evidence="13" id="KW-1185">Reference proteome</keyword>
<dbReference type="PANTHER" id="PTHR43345">
    <property type="entry name" value="3-ISOPROPYLMALATE DEHYDRATASE SMALL SUBUNIT 2-RELATED-RELATED"/>
    <property type="match status" value="1"/>
</dbReference>
<evidence type="ECO:0000313" key="13">
    <source>
        <dbReference type="Proteomes" id="UP001139414"/>
    </source>
</evidence>
<dbReference type="InterPro" id="IPR000573">
    <property type="entry name" value="AconitaseA/IPMdHydase_ssu_swvl"/>
</dbReference>
<name>A0A9X1LHV3_9FLAO</name>
<evidence type="ECO:0000256" key="9">
    <source>
        <dbReference type="ARBA" id="ARBA00023304"/>
    </source>
</evidence>
<comment type="function">
    <text evidence="2 10">Catalyzes the isomerization between 2-isopropylmalate and 3-isopropylmalate, via the formation of 2-isopropylmaleate.</text>
</comment>
<dbReference type="InterPro" id="IPR015928">
    <property type="entry name" value="Aconitase/3IPM_dehydase_swvl"/>
</dbReference>
<comment type="caution">
    <text evidence="12">The sequence shown here is derived from an EMBL/GenBank/DDBJ whole genome shotgun (WGS) entry which is preliminary data.</text>
</comment>
<protein>
    <recommendedName>
        <fullName evidence="10">3-isopropylmalate dehydratase small subunit</fullName>
        <ecNumber evidence="10">4.2.1.33</ecNumber>
    </recommendedName>
    <alternativeName>
        <fullName evidence="10">Alpha-IPM isomerase</fullName>
        <shortName evidence="10">IPMI</shortName>
    </alternativeName>
    <alternativeName>
        <fullName evidence="10">Isopropylmalate isomerase</fullName>
    </alternativeName>
</protein>
<keyword evidence="8 10" id="KW-0456">Lyase</keyword>
<organism evidence="12 13">
    <name type="scientific">Christiangramia sediminis</name>
    <dbReference type="NCBI Taxonomy" id="2881336"/>
    <lineage>
        <taxon>Bacteria</taxon>
        <taxon>Pseudomonadati</taxon>
        <taxon>Bacteroidota</taxon>
        <taxon>Flavobacteriia</taxon>
        <taxon>Flavobacteriales</taxon>
        <taxon>Flavobacteriaceae</taxon>
        <taxon>Christiangramia</taxon>
    </lineage>
</organism>
<keyword evidence="9 10" id="KW-0100">Branched-chain amino acid biosynthesis</keyword>
<evidence type="ECO:0000256" key="3">
    <source>
        <dbReference type="ARBA" id="ARBA00004729"/>
    </source>
</evidence>
<dbReference type="InterPro" id="IPR004431">
    <property type="entry name" value="3-IsopropMal_deHydase_ssu"/>
</dbReference>
<accession>A0A9X1LHV3</accession>
<evidence type="ECO:0000256" key="5">
    <source>
        <dbReference type="ARBA" id="ARBA00011271"/>
    </source>
</evidence>
<gene>
    <name evidence="10 12" type="primary">leuD</name>
    <name evidence="12" type="ORF">LGQ90_05350</name>
</gene>
<evidence type="ECO:0000259" key="11">
    <source>
        <dbReference type="Pfam" id="PF00694"/>
    </source>
</evidence>
<dbReference type="InterPro" id="IPR033940">
    <property type="entry name" value="IPMI_Swivel"/>
</dbReference>
<evidence type="ECO:0000256" key="2">
    <source>
        <dbReference type="ARBA" id="ARBA00002695"/>
    </source>
</evidence>
<evidence type="ECO:0000256" key="1">
    <source>
        <dbReference type="ARBA" id="ARBA00000491"/>
    </source>
</evidence>
<dbReference type="EMBL" id="JAJBZG010000002">
    <property type="protein sequence ID" value="MCB7480687.1"/>
    <property type="molecule type" value="Genomic_DNA"/>
</dbReference>
<comment type="similarity">
    <text evidence="4 10">Belongs to the LeuD family. LeuD type 1 subfamily.</text>
</comment>
<dbReference type="Pfam" id="PF00694">
    <property type="entry name" value="Aconitase_C"/>
    <property type="match status" value="1"/>
</dbReference>
<evidence type="ECO:0000256" key="10">
    <source>
        <dbReference type="HAMAP-Rule" id="MF_01031"/>
    </source>
</evidence>